<gene>
    <name evidence="1" type="ORF">V7S43_004471</name>
</gene>
<dbReference type="EMBL" id="JBIMZQ010000007">
    <property type="protein sequence ID" value="KAL3670156.1"/>
    <property type="molecule type" value="Genomic_DNA"/>
</dbReference>
<evidence type="ECO:0000313" key="1">
    <source>
        <dbReference type="EMBL" id="KAL3670156.1"/>
    </source>
</evidence>
<proteinExistence type="predicted"/>
<comment type="caution">
    <text evidence="1">The sequence shown here is derived from an EMBL/GenBank/DDBJ whole genome shotgun (WGS) entry which is preliminary data.</text>
</comment>
<dbReference type="Proteomes" id="UP001632037">
    <property type="component" value="Unassembled WGS sequence"/>
</dbReference>
<sequence>MQKQLQNARLHAHKEVAEIERIVAGPGMELYHKRIASPCSPYFLQGEFKRLHLKHGLNKPATSEPENPVYRAWFAVKPMD</sequence>
<reference evidence="1 2" key="1">
    <citation type="submission" date="2024-09" db="EMBL/GenBank/DDBJ databases">
        <title>Genome sequencing and assembly of Phytophthora oleae, isolate VK10A, causative agent of rot of olive drupes.</title>
        <authorList>
            <person name="Conti Taguali S."/>
            <person name="Riolo M."/>
            <person name="La Spada F."/>
            <person name="Cacciola S.O."/>
            <person name="Dionisio G."/>
        </authorList>
    </citation>
    <scope>NUCLEOTIDE SEQUENCE [LARGE SCALE GENOMIC DNA]</scope>
    <source>
        <strain evidence="1 2">VK10A</strain>
    </source>
</reference>
<keyword evidence="2" id="KW-1185">Reference proteome</keyword>
<evidence type="ECO:0000313" key="2">
    <source>
        <dbReference type="Proteomes" id="UP001632037"/>
    </source>
</evidence>
<organism evidence="1 2">
    <name type="scientific">Phytophthora oleae</name>
    <dbReference type="NCBI Taxonomy" id="2107226"/>
    <lineage>
        <taxon>Eukaryota</taxon>
        <taxon>Sar</taxon>
        <taxon>Stramenopiles</taxon>
        <taxon>Oomycota</taxon>
        <taxon>Peronosporomycetes</taxon>
        <taxon>Peronosporales</taxon>
        <taxon>Peronosporaceae</taxon>
        <taxon>Phytophthora</taxon>
    </lineage>
</organism>
<protein>
    <submittedName>
        <fullName evidence="1">Uncharacterized protein</fullName>
    </submittedName>
</protein>
<name>A0ABD3FV23_9STRA</name>
<dbReference type="AlphaFoldDB" id="A0ABD3FV23"/>
<accession>A0ABD3FV23</accession>